<evidence type="ECO:0000313" key="4">
    <source>
        <dbReference type="Proteomes" id="UP000239290"/>
    </source>
</evidence>
<proteinExistence type="predicted"/>
<dbReference type="Pfam" id="PF03432">
    <property type="entry name" value="Relaxase"/>
    <property type="match status" value="1"/>
</dbReference>
<protein>
    <submittedName>
        <fullName evidence="3">Relaxase</fullName>
    </submittedName>
</protein>
<reference evidence="4" key="1">
    <citation type="submission" date="2018-02" db="EMBL/GenBank/DDBJ databases">
        <title>Draft genome sequencing of Rhodococcus opacus KU647198.</title>
        <authorList>
            <person name="Zheng B.-X."/>
        </authorList>
    </citation>
    <scope>NUCLEOTIDE SEQUENCE [LARGE SCALE GENOMIC DNA]</scope>
    <source>
        <strain evidence="4">04-OD7</strain>
    </source>
</reference>
<feature type="domain" description="MobA/VirD2-like nuclease" evidence="2">
    <location>
        <begin position="81"/>
        <end position="184"/>
    </location>
</feature>
<feature type="region of interest" description="Disordered" evidence="1">
    <location>
        <begin position="509"/>
        <end position="545"/>
    </location>
</feature>
<dbReference type="EMBL" id="PUIO01000047">
    <property type="protein sequence ID" value="PQP19038.1"/>
    <property type="molecule type" value="Genomic_DNA"/>
</dbReference>
<dbReference type="InterPro" id="IPR005094">
    <property type="entry name" value="Endonuclease_MobA/VirD2"/>
</dbReference>
<sequence>MMVYLAGPGDSNEHTNQHIVAGHSVITGRDDFAGQLDRSTALAVAHEIDLPRKLFGTKVEQVAKSKAQQEFASGTAASVAVLEATEDVNVWHCSLSIAAHEGELSDDTWSQIAHDFMDGMGFTGADGGVPARWAAVRHGLSENGNDHIHIAASRVREDGTVVSTWRDWVKASKLCAEIERKYGLGVIESRSKPRTERNANASVPTRAEVEKSAARRGQPSPFPGRDGAPSRRRSGSSDPGLSRSEPNQPARVQLRQVVSETAAAVSGPEEFLRELDGQGVLVYRRLDESGRMTGYAVADPADTNAKGNPIFFGGHTLAPELSWPKLNKAWESRSGVDPVPTAPRERTDTIVARLDSATTAVKNATEAVRTGTEDPAPIAAAAQSVLSGWARASERQSDRRDVAAISWRHADAARCGGAYEPSRAGTHARALRDASWTLSALRTFTAAGRAHPPTMELALALAALLVELSAWHERSNRPVHAQASRDAADGCRQYTDTYASVDLYGRPKAAVPVSRPTTVRPAGVRANPTPNRSHDGRGRGQGPTR</sequence>
<name>A0A2S8IWB6_RHOOP</name>
<dbReference type="Proteomes" id="UP000239290">
    <property type="component" value="Unassembled WGS sequence"/>
</dbReference>
<evidence type="ECO:0000313" key="3">
    <source>
        <dbReference type="EMBL" id="PQP19038.1"/>
    </source>
</evidence>
<comment type="caution">
    <text evidence="3">The sequence shown here is derived from an EMBL/GenBank/DDBJ whole genome shotgun (WGS) entry which is preliminary data.</text>
</comment>
<feature type="region of interest" description="Disordered" evidence="1">
    <location>
        <begin position="192"/>
        <end position="251"/>
    </location>
</feature>
<evidence type="ECO:0000256" key="1">
    <source>
        <dbReference type="SAM" id="MobiDB-lite"/>
    </source>
</evidence>
<gene>
    <name evidence="3" type="ORF">C5613_31480</name>
</gene>
<accession>A0A2S8IWB6</accession>
<organism evidence="3 4">
    <name type="scientific">Rhodococcus opacus</name>
    <name type="common">Nocardia opaca</name>
    <dbReference type="NCBI Taxonomy" id="37919"/>
    <lineage>
        <taxon>Bacteria</taxon>
        <taxon>Bacillati</taxon>
        <taxon>Actinomycetota</taxon>
        <taxon>Actinomycetes</taxon>
        <taxon>Mycobacteriales</taxon>
        <taxon>Nocardiaceae</taxon>
        <taxon>Rhodococcus</taxon>
    </lineage>
</organism>
<evidence type="ECO:0000259" key="2">
    <source>
        <dbReference type="Pfam" id="PF03432"/>
    </source>
</evidence>
<dbReference type="AlphaFoldDB" id="A0A2S8IWB6"/>